<dbReference type="GeneID" id="57290874"/>
<reference evidence="2 3" key="2">
    <citation type="journal article" date="2017" name="Int. J. Syst. Evol. Microbiol.">
        <title>Adaptation of Surface-Associated Bacteria to the Open Ocean: A Genomically Distinct Subpopulation of Phaeobacter gallaeciensis Colonizes Pacific Mesozooplankton.</title>
        <authorList>
            <person name="Freese H.M."/>
            <person name="Methner A."/>
            <person name="Overmann J."/>
        </authorList>
    </citation>
    <scope>NUCLEOTIDE SEQUENCE [LARGE SCALE GENOMIC DNA]</scope>
    <source>
        <strain evidence="2 3">P66</strain>
    </source>
</reference>
<keyword evidence="3" id="KW-1185">Reference proteome</keyword>
<gene>
    <name evidence="2" type="ORF">PhaeoP66_00374</name>
</gene>
<proteinExistence type="predicted"/>
<evidence type="ECO:0000259" key="1">
    <source>
        <dbReference type="Pfam" id="PF18863"/>
    </source>
</evidence>
<reference evidence="2 3" key="1">
    <citation type="journal article" date="2017" name="Genome Biol. Evol.">
        <title>Trajectories and Drivers of Genome Evolution in Surface-Associated Marine Phaeobacter.</title>
        <authorList>
            <person name="Freese H.M."/>
            <person name="Sikorski J."/>
            <person name="Bunk B."/>
            <person name="Scheuner C."/>
            <person name="Meier-Kolthoff J.P."/>
            <person name="Sproer C."/>
            <person name="Gram L."/>
            <person name="Overmann J."/>
        </authorList>
    </citation>
    <scope>NUCLEOTIDE SEQUENCE [LARGE SCALE GENOMIC DNA]</scope>
    <source>
        <strain evidence="2 3">P66</strain>
    </source>
</reference>
<name>A0ABM6RAA2_9RHOB</name>
<evidence type="ECO:0000313" key="3">
    <source>
        <dbReference type="Proteomes" id="UP000236536"/>
    </source>
</evidence>
<evidence type="ECO:0000313" key="2">
    <source>
        <dbReference type="EMBL" id="AUQ93196.1"/>
    </source>
</evidence>
<dbReference type="RefSeq" id="WP_158525140.1">
    <property type="nucleotide sequence ID" value="NZ_CP010599.1"/>
</dbReference>
<organism evidence="2 3">
    <name type="scientific">Phaeobacter inhibens</name>
    <dbReference type="NCBI Taxonomy" id="221822"/>
    <lineage>
        <taxon>Bacteria</taxon>
        <taxon>Pseudomonadati</taxon>
        <taxon>Pseudomonadota</taxon>
        <taxon>Alphaproteobacteria</taxon>
        <taxon>Rhodobacterales</taxon>
        <taxon>Roseobacteraceae</taxon>
        <taxon>Phaeobacter</taxon>
    </lineage>
</organism>
<dbReference type="Pfam" id="PF18863">
    <property type="entry name" value="AbiJ_NTD4"/>
    <property type="match status" value="1"/>
</dbReference>
<accession>A0ABM6RAA2</accession>
<dbReference type="Proteomes" id="UP000236536">
    <property type="component" value="Chromosome"/>
</dbReference>
<protein>
    <recommendedName>
        <fullName evidence="1">HEPN AbiJ-N-terminal domain-containing protein</fullName>
    </recommendedName>
</protein>
<dbReference type="InterPro" id="IPR049503">
    <property type="entry name" value="AbiJ_NTD4"/>
</dbReference>
<sequence length="340" mass="39447">MLTDIFAVRYEETELFRSFLRREKRALHQCFTILEDFHSYWTEEKAFQKKSAEFWGELQKRLANELGVRSLSQSWYQAEVGIGEFRREEVKVMADIEICRNWYARDMQEGETVDEYIKERLSLIEIGLRIKFERAEYCRESLRSGDPVASILNKDYSAEIEAYHRISSEVNTRFRSARFPLNYHNGFFQIEADQIISNAIEQPFWSLVSEPKWCNVDLDMKEAVDQRDNGGKDPALFAAKALESTVKIISNELGQTHGKERGAHGFIDNIAKKSVSFLDEWEKELLKSYFTKVRNQLGHGPGSEPMPQLSPHQTSWAIENAMSWVKLLVLRLESRSGAPA</sequence>
<feature type="domain" description="HEPN AbiJ-N-terminal" evidence="1">
    <location>
        <begin position="4"/>
        <end position="206"/>
    </location>
</feature>
<dbReference type="EMBL" id="CP010705">
    <property type="protein sequence ID" value="AUQ93196.1"/>
    <property type="molecule type" value="Genomic_DNA"/>
</dbReference>